<dbReference type="InterPro" id="IPR009326">
    <property type="entry name" value="DUF984"/>
</dbReference>
<dbReference type="EMBL" id="CP124535">
    <property type="protein sequence ID" value="WGV17086.1"/>
    <property type="molecule type" value="Genomic_DNA"/>
</dbReference>
<dbReference type="SMART" id="SM01022">
    <property type="entry name" value="ASCH"/>
    <property type="match status" value="1"/>
</dbReference>
<evidence type="ECO:0000313" key="2">
    <source>
        <dbReference type="EMBL" id="WGV17086.1"/>
    </source>
</evidence>
<feature type="domain" description="ASCH" evidence="1">
    <location>
        <begin position="17"/>
        <end position="128"/>
    </location>
</feature>
<keyword evidence="3" id="KW-1185">Reference proteome</keyword>
<dbReference type="Proteomes" id="UP001230978">
    <property type="component" value="Chromosome"/>
</dbReference>
<name>A0ABY8Q875_9RHOB</name>
<dbReference type="SUPFAM" id="SSF88697">
    <property type="entry name" value="PUA domain-like"/>
    <property type="match status" value="1"/>
</dbReference>
<dbReference type="RefSeq" id="WP_281468046.1">
    <property type="nucleotide sequence ID" value="NZ_CP124535.1"/>
</dbReference>
<reference evidence="2 3" key="1">
    <citation type="submission" date="2023-04" db="EMBL/GenBank/DDBJ databases">
        <title>YMD61, complete Genome.</title>
        <authorList>
            <person name="Zhang J."/>
        </authorList>
    </citation>
    <scope>NUCLEOTIDE SEQUENCE [LARGE SCALE GENOMIC DNA]</scope>
    <source>
        <strain evidence="2 3">YMD61</strain>
    </source>
</reference>
<organism evidence="2 3">
    <name type="scientific">Fuscovulum ytuae</name>
    <dbReference type="NCBI Taxonomy" id="3042299"/>
    <lineage>
        <taxon>Bacteria</taxon>
        <taxon>Pseudomonadati</taxon>
        <taxon>Pseudomonadota</taxon>
        <taxon>Alphaproteobacteria</taxon>
        <taxon>Rhodobacterales</taxon>
        <taxon>Paracoccaceae</taxon>
        <taxon>Fuscovulum</taxon>
    </lineage>
</organism>
<accession>A0ABY8Q875</accession>
<gene>
    <name evidence="2" type="ORF">QF092_04580</name>
</gene>
<proteinExistence type="predicted"/>
<dbReference type="Pfam" id="PF04266">
    <property type="entry name" value="ASCH"/>
    <property type="match status" value="1"/>
</dbReference>
<dbReference type="PANTHER" id="PTHR39203:SF1">
    <property type="entry name" value="CYTOPLASMIC PROTEIN"/>
    <property type="match status" value="1"/>
</dbReference>
<dbReference type="InterPro" id="IPR015947">
    <property type="entry name" value="PUA-like_sf"/>
</dbReference>
<protein>
    <submittedName>
        <fullName evidence="2">ASCH domain-containing protein</fullName>
    </submittedName>
</protein>
<evidence type="ECO:0000313" key="3">
    <source>
        <dbReference type="Proteomes" id="UP001230978"/>
    </source>
</evidence>
<sequence length="157" mass="16899">MDGDSVEVEGFGVLPCLAFGSEGMQERLAALVIAGRKRATVWDGREENPTEPGMRWAVMAGGRAVAVIETVAVGRRRFDEVDADFAALEGEGDGSLAFWQAAHEAYFRKAGFYTPEMALWWEEFRLVAVTDAAFAAEAAGHVAAEEAEARAMLAGRA</sequence>
<dbReference type="Gene3D" id="3.10.400.10">
    <property type="entry name" value="Sulfate adenylyltransferase"/>
    <property type="match status" value="1"/>
</dbReference>
<dbReference type="PANTHER" id="PTHR39203">
    <property type="entry name" value="CYTOPLASMIC PROTEIN-RELATED"/>
    <property type="match status" value="1"/>
</dbReference>
<dbReference type="InterPro" id="IPR007374">
    <property type="entry name" value="ASCH_domain"/>
</dbReference>
<evidence type="ECO:0000259" key="1">
    <source>
        <dbReference type="SMART" id="SM01022"/>
    </source>
</evidence>